<evidence type="ECO:0000256" key="3">
    <source>
        <dbReference type="ARBA" id="ARBA00022827"/>
    </source>
</evidence>
<dbReference type="InterPro" id="IPR050562">
    <property type="entry name" value="FAD_mOase_fung"/>
</dbReference>
<gene>
    <name evidence="5" type="ORF">BDV35DRAFT_407045</name>
</gene>
<dbReference type="InterPro" id="IPR036188">
    <property type="entry name" value="FAD/NAD-bd_sf"/>
</dbReference>
<comment type="similarity">
    <text evidence="1">Belongs to the paxM FAD-dependent monooxygenase family.</text>
</comment>
<protein>
    <submittedName>
        <fullName evidence="5">Uncharacterized protein</fullName>
    </submittedName>
</protein>
<accession>A0A5N6GUU8</accession>
<evidence type="ECO:0000313" key="5">
    <source>
        <dbReference type="EMBL" id="KAB8244213.1"/>
    </source>
</evidence>
<dbReference type="AlphaFoldDB" id="A0A5N6GUU8"/>
<dbReference type="Proteomes" id="UP000325434">
    <property type="component" value="Unassembled WGS sequence"/>
</dbReference>
<dbReference type="EMBL" id="ML734630">
    <property type="protein sequence ID" value="KAB8244213.1"/>
    <property type="molecule type" value="Genomic_DNA"/>
</dbReference>
<dbReference type="PANTHER" id="PTHR47356:SF2">
    <property type="entry name" value="FAD-BINDING DOMAIN-CONTAINING PROTEIN-RELATED"/>
    <property type="match status" value="1"/>
</dbReference>
<dbReference type="VEuPathDB" id="FungiDB:AFLA_014187"/>
<dbReference type="Gene3D" id="3.50.50.60">
    <property type="entry name" value="FAD/NAD(P)-binding domain"/>
    <property type="match status" value="1"/>
</dbReference>
<reference evidence="5" key="1">
    <citation type="submission" date="2019-04" db="EMBL/GenBank/DDBJ databases">
        <title>Friends and foes A comparative genomics study of 23 Aspergillus species from section Flavi.</title>
        <authorList>
            <consortium name="DOE Joint Genome Institute"/>
            <person name="Kjaerbolling I."/>
            <person name="Vesth T."/>
            <person name="Frisvad J.C."/>
            <person name="Nybo J.L."/>
            <person name="Theobald S."/>
            <person name="Kildgaard S."/>
            <person name="Isbrandt T."/>
            <person name="Kuo A."/>
            <person name="Sato A."/>
            <person name="Lyhne E.K."/>
            <person name="Kogle M.E."/>
            <person name="Wiebenga A."/>
            <person name="Kun R.S."/>
            <person name="Lubbers R.J."/>
            <person name="Makela M.R."/>
            <person name="Barry K."/>
            <person name="Chovatia M."/>
            <person name="Clum A."/>
            <person name="Daum C."/>
            <person name="Haridas S."/>
            <person name="He G."/>
            <person name="LaButti K."/>
            <person name="Lipzen A."/>
            <person name="Mondo S."/>
            <person name="Riley R."/>
            <person name="Salamov A."/>
            <person name="Simmons B.A."/>
            <person name="Magnuson J.K."/>
            <person name="Henrissat B."/>
            <person name="Mortensen U.H."/>
            <person name="Larsen T.O."/>
            <person name="Devries R.P."/>
            <person name="Grigoriev I.V."/>
            <person name="Machida M."/>
            <person name="Baker S.E."/>
            <person name="Andersen M.R."/>
        </authorList>
    </citation>
    <scope>NUCLEOTIDE SEQUENCE [LARGE SCALE GENOMIC DNA]</scope>
    <source>
        <strain evidence="5">CBS 121.62</strain>
    </source>
</reference>
<dbReference type="VEuPathDB" id="FungiDB:F9C07_2287381"/>
<evidence type="ECO:0000256" key="2">
    <source>
        <dbReference type="ARBA" id="ARBA00022630"/>
    </source>
</evidence>
<dbReference type="Pfam" id="PF01494">
    <property type="entry name" value="FAD_binding_3"/>
    <property type="match status" value="1"/>
</dbReference>
<keyword evidence="3" id="KW-0274">FAD</keyword>
<evidence type="ECO:0000256" key="1">
    <source>
        <dbReference type="ARBA" id="ARBA00007992"/>
    </source>
</evidence>
<dbReference type="InterPro" id="IPR002938">
    <property type="entry name" value="FAD-bd"/>
</dbReference>
<keyword evidence="2" id="KW-0285">Flavoprotein</keyword>
<organism evidence="5">
    <name type="scientific">Aspergillus flavus</name>
    <dbReference type="NCBI Taxonomy" id="5059"/>
    <lineage>
        <taxon>Eukaryota</taxon>
        <taxon>Fungi</taxon>
        <taxon>Dikarya</taxon>
        <taxon>Ascomycota</taxon>
        <taxon>Pezizomycotina</taxon>
        <taxon>Eurotiomycetes</taxon>
        <taxon>Eurotiomycetidae</taxon>
        <taxon>Eurotiales</taxon>
        <taxon>Aspergillaceae</taxon>
        <taxon>Aspergillus</taxon>
        <taxon>Aspergillus subgen. Circumdati</taxon>
    </lineage>
</organism>
<evidence type="ECO:0000256" key="4">
    <source>
        <dbReference type="ARBA" id="ARBA00023002"/>
    </source>
</evidence>
<dbReference type="PRINTS" id="PR00420">
    <property type="entry name" value="RNGMNOXGNASE"/>
</dbReference>
<dbReference type="SUPFAM" id="SSF51905">
    <property type="entry name" value="FAD/NAD(P)-binding domain"/>
    <property type="match status" value="1"/>
</dbReference>
<dbReference type="OMA" id="FACIGDA"/>
<dbReference type="GO" id="GO:0004497">
    <property type="term" value="F:monooxygenase activity"/>
    <property type="evidence" value="ECO:0007669"/>
    <property type="project" value="InterPro"/>
</dbReference>
<proteinExistence type="inferred from homology"/>
<sequence length="477" mass="53617">MENVSDKQTQRFEVIIVGCSVAGLTLANALSKRKINYVVLESRKHLPSPLTGNALTLLPNGMRILSQLGVLDDIKATSQSISSHSTWLANGYLLKTINMMQLPSTRHGYDSVVIARWDLLQILYNRLVGDRSRIAFDKRAVQFDQSSSEVKVKCADGSSFAGDVVVGADGIHSVTRREALWHQDLAKTLGRIQNRPLELTSEYSGIYGISNPIPELHPGQAHRTYGNGFSFIVNVGKHGRIYWLLSIKSRETRQYPRLPRYAQDQASIDEHVRPFLDAHISSTILFKDLYNNSKTCLHVGLEELLCENWVSGNIVCIGDSVHKMTPNLAQGANCAIESAASLANRLVCILDKRQGRVCSDHCGREAILQSWEASRKHRMRFFYTCSWILARCESFCGAFFKGLGLYIGSYHGEQVISYISDIDGQTEYLDFLPEPLRASKTVLEMEHGTLFHLNYLFVKMAFALLDSSLRLWQFCFS</sequence>
<keyword evidence="4" id="KW-0560">Oxidoreductase</keyword>
<dbReference type="PANTHER" id="PTHR47356">
    <property type="entry name" value="FAD-DEPENDENT MONOOXYGENASE ASQG-RELATED"/>
    <property type="match status" value="1"/>
</dbReference>
<name>A0A5N6GUU8_ASPFL</name>
<dbReference type="GO" id="GO:0071949">
    <property type="term" value="F:FAD binding"/>
    <property type="evidence" value="ECO:0007669"/>
    <property type="project" value="InterPro"/>
</dbReference>